<keyword evidence="2" id="KW-1185">Reference proteome</keyword>
<dbReference type="EMBL" id="CAJVPZ010081092">
    <property type="protein sequence ID" value="CAG8808235.1"/>
    <property type="molecule type" value="Genomic_DNA"/>
</dbReference>
<comment type="caution">
    <text evidence="1">The sequence shown here is derived from an EMBL/GenBank/DDBJ whole genome shotgun (WGS) entry which is preliminary data.</text>
</comment>
<protein>
    <submittedName>
        <fullName evidence="1">5556_t:CDS:1</fullName>
    </submittedName>
</protein>
<gene>
    <name evidence="1" type="ORF">RFULGI_LOCUS18465</name>
</gene>
<reference evidence="1" key="1">
    <citation type="submission" date="2021-06" db="EMBL/GenBank/DDBJ databases">
        <authorList>
            <person name="Kallberg Y."/>
            <person name="Tangrot J."/>
            <person name="Rosling A."/>
        </authorList>
    </citation>
    <scope>NUCLEOTIDE SEQUENCE</scope>
    <source>
        <strain evidence="1">IN212</strain>
    </source>
</reference>
<organism evidence="1 2">
    <name type="scientific">Racocetra fulgida</name>
    <dbReference type="NCBI Taxonomy" id="60492"/>
    <lineage>
        <taxon>Eukaryota</taxon>
        <taxon>Fungi</taxon>
        <taxon>Fungi incertae sedis</taxon>
        <taxon>Mucoromycota</taxon>
        <taxon>Glomeromycotina</taxon>
        <taxon>Glomeromycetes</taxon>
        <taxon>Diversisporales</taxon>
        <taxon>Gigasporaceae</taxon>
        <taxon>Racocetra</taxon>
    </lineage>
</organism>
<name>A0A9N9K5L9_9GLOM</name>
<evidence type="ECO:0000313" key="1">
    <source>
        <dbReference type="EMBL" id="CAG8808235.1"/>
    </source>
</evidence>
<proteinExistence type="predicted"/>
<accession>A0A9N9K5L9</accession>
<feature type="non-terminal residue" evidence="1">
    <location>
        <position position="47"/>
    </location>
</feature>
<dbReference type="AlphaFoldDB" id="A0A9N9K5L9"/>
<dbReference type="Proteomes" id="UP000789396">
    <property type="component" value="Unassembled WGS sequence"/>
</dbReference>
<evidence type="ECO:0000313" key="2">
    <source>
        <dbReference type="Proteomes" id="UP000789396"/>
    </source>
</evidence>
<sequence length="47" mass="5353">SSNEFFLVKDDVVSRFDVVNGQSLILLDEWVLLKKGSGIEQKEKNID</sequence>
<feature type="non-terminal residue" evidence="1">
    <location>
        <position position="1"/>
    </location>
</feature>